<name>A0A1F7IFP4_9BACT</name>
<keyword evidence="2" id="KW-0472">Membrane</keyword>
<reference evidence="4 5" key="1">
    <citation type="journal article" date="2016" name="Nat. Commun.">
        <title>Thousands of microbial genomes shed light on interconnected biogeochemical processes in an aquifer system.</title>
        <authorList>
            <person name="Anantharaman K."/>
            <person name="Brown C.T."/>
            <person name="Hug L.A."/>
            <person name="Sharon I."/>
            <person name="Castelle C.J."/>
            <person name="Probst A.J."/>
            <person name="Thomas B.C."/>
            <person name="Singh A."/>
            <person name="Wilkins M.J."/>
            <person name="Karaoz U."/>
            <person name="Brodie E.L."/>
            <person name="Williams K.H."/>
            <person name="Hubbard S.S."/>
            <person name="Banfield J.F."/>
        </authorList>
    </citation>
    <scope>NUCLEOTIDE SEQUENCE [LARGE SCALE GENOMIC DNA]</scope>
</reference>
<accession>A0A1F7IFP4</accession>
<dbReference type="InterPro" id="IPR050261">
    <property type="entry name" value="FrsA_esterase"/>
</dbReference>
<sequence>MIKKIIVFSGIIIIGVIIRLKYLKTEKIISPLGGGKILFEKKLLKYSYSALQKTVFLGSEILIDKEIKSKEEFASFLFYFKVRGKKVSGLMNIPKKAGDYPVIIMLRGYVDKEMYEPGVGTSHGGELLAKRDFITLAPDFLGYGFSDKESTDPMEDRFLTYVTVLELISSMKNLKTALKNAELDARFDKTNLGIWGHSNGGQIALSVLEISGKEYPTVLWAPVSKPFPYSILYYTDDIPDHGKSLRKVVADFEKDYNAENYSLTNYLDWIKAPLQIHQGAADQEVPQKWTDTLVETLKKKKKDVEYYVYPGEVHNFDQGNWDLVMQRTMEFYNKSFK</sequence>
<dbReference type="Proteomes" id="UP000177698">
    <property type="component" value="Unassembled WGS sequence"/>
</dbReference>
<proteinExistence type="predicted"/>
<comment type="caution">
    <text evidence="4">The sequence shown here is derived from an EMBL/GenBank/DDBJ whole genome shotgun (WGS) entry which is preliminary data.</text>
</comment>
<protein>
    <recommendedName>
        <fullName evidence="3">Peptidase S9 prolyl oligopeptidase catalytic domain-containing protein</fullName>
    </recommendedName>
</protein>
<dbReference type="Pfam" id="PF00326">
    <property type="entry name" value="Peptidase_S9"/>
    <property type="match status" value="1"/>
</dbReference>
<evidence type="ECO:0000313" key="5">
    <source>
        <dbReference type="Proteomes" id="UP000177698"/>
    </source>
</evidence>
<evidence type="ECO:0000256" key="1">
    <source>
        <dbReference type="ARBA" id="ARBA00022801"/>
    </source>
</evidence>
<keyword evidence="1" id="KW-0378">Hydrolase</keyword>
<feature type="transmembrane region" description="Helical" evidence="2">
    <location>
        <begin position="6"/>
        <end position="22"/>
    </location>
</feature>
<evidence type="ECO:0000256" key="2">
    <source>
        <dbReference type="SAM" id="Phobius"/>
    </source>
</evidence>
<keyword evidence="2" id="KW-0812">Transmembrane</keyword>
<dbReference type="Gene3D" id="3.40.50.1820">
    <property type="entry name" value="alpha/beta hydrolase"/>
    <property type="match status" value="1"/>
</dbReference>
<dbReference type="SUPFAM" id="SSF53474">
    <property type="entry name" value="alpha/beta-Hydrolases"/>
    <property type="match status" value="1"/>
</dbReference>
<dbReference type="GO" id="GO:0052689">
    <property type="term" value="F:carboxylic ester hydrolase activity"/>
    <property type="evidence" value="ECO:0007669"/>
    <property type="project" value="UniProtKB-ARBA"/>
</dbReference>
<dbReference type="GO" id="GO:0006508">
    <property type="term" value="P:proteolysis"/>
    <property type="evidence" value="ECO:0007669"/>
    <property type="project" value="InterPro"/>
</dbReference>
<keyword evidence="2" id="KW-1133">Transmembrane helix</keyword>
<dbReference type="GO" id="GO:0008236">
    <property type="term" value="F:serine-type peptidase activity"/>
    <property type="evidence" value="ECO:0007669"/>
    <property type="project" value="InterPro"/>
</dbReference>
<feature type="domain" description="Peptidase S9 prolyl oligopeptidase catalytic" evidence="3">
    <location>
        <begin position="184"/>
        <end position="336"/>
    </location>
</feature>
<dbReference type="AlphaFoldDB" id="A0A1F7IFP4"/>
<dbReference type="EMBL" id="MGAG01000003">
    <property type="protein sequence ID" value="OGK42189.1"/>
    <property type="molecule type" value="Genomic_DNA"/>
</dbReference>
<evidence type="ECO:0000259" key="3">
    <source>
        <dbReference type="Pfam" id="PF00326"/>
    </source>
</evidence>
<dbReference type="PANTHER" id="PTHR22946">
    <property type="entry name" value="DIENELACTONE HYDROLASE DOMAIN-CONTAINING PROTEIN-RELATED"/>
    <property type="match status" value="1"/>
</dbReference>
<dbReference type="InterPro" id="IPR029058">
    <property type="entry name" value="AB_hydrolase_fold"/>
</dbReference>
<evidence type="ECO:0000313" key="4">
    <source>
        <dbReference type="EMBL" id="OGK42189.1"/>
    </source>
</evidence>
<dbReference type="PANTHER" id="PTHR22946:SF9">
    <property type="entry name" value="POLYKETIDE TRANSFERASE AF380"/>
    <property type="match status" value="1"/>
</dbReference>
<dbReference type="InterPro" id="IPR001375">
    <property type="entry name" value="Peptidase_S9_cat"/>
</dbReference>
<dbReference type="STRING" id="1802056.A2954_04215"/>
<organism evidence="4 5">
    <name type="scientific">Candidatus Roizmanbacteria bacterium RIFCSPLOWO2_01_FULL_37_12</name>
    <dbReference type="NCBI Taxonomy" id="1802056"/>
    <lineage>
        <taxon>Bacteria</taxon>
        <taxon>Candidatus Roizmaniibacteriota</taxon>
    </lineage>
</organism>
<gene>
    <name evidence="4" type="ORF">A2954_04215</name>
</gene>